<name>A0A8T0J1B1_CERPU</name>
<accession>A0A8T0J1B1</accession>
<keyword evidence="2" id="KW-1185">Reference proteome</keyword>
<evidence type="ECO:0000313" key="1">
    <source>
        <dbReference type="EMBL" id="KAG0589327.1"/>
    </source>
</evidence>
<gene>
    <name evidence="1" type="ORF">KC19_1G013300</name>
</gene>
<organism evidence="1 2">
    <name type="scientific">Ceratodon purpureus</name>
    <name type="common">Fire moss</name>
    <name type="synonym">Dicranum purpureum</name>
    <dbReference type="NCBI Taxonomy" id="3225"/>
    <lineage>
        <taxon>Eukaryota</taxon>
        <taxon>Viridiplantae</taxon>
        <taxon>Streptophyta</taxon>
        <taxon>Embryophyta</taxon>
        <taxon>Bryophyta</taxon>
        <taxon>Bryophytina</taxon>
        <taxon>Bryopsida</taxon>
        <taxon>Dicranidae</taxon>
        <taxon>Pseudoditrichales</taxon>
        <taxon>Ditrichaceae</taxon>
        <taxon>Ceratodon</taxon>
    </lineage>
</organism>
<evidence type="ECO:0000313" key="2">
    <source>
        <dbReference type="Proteomes" id="UP000822688"/>
    </source>
</evidence>
<proteinExistence type="predicted"/>
<protein>
    <submittedName>
        <fullName evidence="1">Uncharacterized protein</fullName>
    </submittedName>
</protein>
<dbReference type="EMBL" id="CM026421">
    <property type="protein sequence ID" value="KAG0589327.1"/>
    <property type="molecule type" value="Genomic_DNA"/>
</dbReference>
<dbReference type="Proteomes" id="UP000822688">
    <property type="component" value="Chromosome 1"/>
</dbReference>
<dbReference type="AlphaFoldDB" id="A0A8T0J1B1"/>
<comment type="caution">
    <text evidence="1">The sequence shown here is derived from an EMBL/GenBank/DDBJ whole genome shotgun (WGS) entry which is preliminary data.</text>
</comment>
<reference evidence="1" key="1">
    <citation type="submission" date="2020-06" db="EMBL/GenBank/DDBJ databases">
        <title>WGS assembly of Ceratodon purpureus strain R40.</title>
        <authorList>
            <person name="Carey S.B."/>
            <person name="Jenkins J."/>
            <person name="Shu S."/>
            <person name="Lovell J.T."/>
            <person name="Sreedasyam A."/>
            <person name="Maumus F."/>
            <person name="Tiley G.P."/>
            <person name="Fernandez-Pozo N."/>
            <person name="Barry K."/>
            <person name="Chen C."/>
            <person name="Wang M."/>
            <person name="Lipzen A."/>
            <person name="Daum C."/>
            <person name="Saski C.A."/>
            <person name="Payton A.C."/>
            <person name="Mcbreen J.C."/>
            <person name="Conrad R.E."/>
            <person name="Kollar L.M."/>
            <person name="Olsson S."/>
            <person name="Huttunen S."/>
            <person name="Landis J.B."/>
            <person name="Wickett N.J."/>
            <person name="Johnson M.G."/>
            <person name="Rensing S.A."/>
            <person name="Grimwood J."/>
            <person name="Schmutz J."/>
            <person name="Mcdaniel S.F."/>
        </authorList>
    </citation>
    <scope>NUCLEOTIDE SEQUENCE</scope>
    <source>
        <strain evidence="1">R40</strain>
    </source>
</reference>
<sequence length="126" mass="13997">MQESYIQKQSNEKGIQTMGRKRGKAQCRIEYLTGSASPEVVLQLGLLQILPATLTLKPHHDPKLDEREKNLATLPSPSFPLLHSPGPLQYSIRFRGYGCSCLTSPLIFASPQLCLCLCLYSPLARV</sequence>